<feature type="non-terminal residue" evidence="3">
    <location>
        <position position="80"/>
    </location>
</feature>
<sequence length="80" mass="9158">LNTVLSPPVYIILNLLLIAVGYINCTHFIHDSITGEYDLVEVGALTFPCSPNYVEAVEYRWYPYRFYQLIGETCHQCVPS</sequence>
<evidence type="ECO:0000313" key="4">
    <source>
        <dbReference type="Proteomes" id="UP000054721"/>
    </source>
</evidence>
<protein>
    <submittedName>
        <fullName evidence="3">Uncharacterized protein</fullName>
    </submittedName>
</protein>
<proteinExistence type="predicted"/>
<keyword evidence="1" id="KW-0472">Membrane</keyword>
<evidence type="ECO:0000313" key="2">
    <source>
        <dbReference type="EMBL" id="KRZ47468.1"/>
    </source>
</evidence>
<evidence type="ECO:0000256" key="1">
    <source>
        <dbReference type="SAM" id="Phobius"/>
    </source>
</evidence>
<keyword evidence="1" id="KW-0812">Transmembrane</keyword>
<dbReference type="AlphaFoldDB" id="A0A0V1KJW9"/>
<name>A0A0V1KJW9_9BILA</name>
<dbReference type="EMBL" id="JYDW01000675">
    <property type="protein sequence ID" value="KRZ47578.1"/>
    <property type="molecule type" value="Genomic_DNA"/>
</dbReference>
<comment type="caution">
    <text evidence="3">The sequence shown here is derived from an EMBL/GenBank/DDBJ whole genome shotgun (WGS) entry which is preliminary data.</text>
</comment>
<feature type="non-terminal residue" evidence="3">
    <location>
        <position position="1"/>
    </location>
</feature>
<evidence type="ECO:0000313" key="3">
    <source>
        <dbReference type="EMBL" id="KRZ47578.1"/>
    </source>
</evidence>
<gene>
    <name evidence="3" type="ORF">T02_10041</name>
    <name evidence="2" type="ORF">T02_11723</name>
</gene>
<keyword evidence="4" id="KW-1185">Reference proteome</keyword>
<dbReference type="Proteomes" id="UP000054721">
    <property type="component" value="Unassembled WGS sequence"/>
</dbReference>
<feature type="transmembrane region" description="Helical" evidence="1">
    <location>
        <begin position="6"/>
        <end position="25"/>
    </location>
</feature>
<keyword evidence="1" id="KW-1133">Transmembrane helix</keyword>
<reference evidence="3 4" key="1">
    <citation type="submission" date="2015-05" db="EMBL/GenBank/DDBJ databases">
        <title>Evolution of Trichinella species and genotypes.</title>
        <authorList>
            <person name="Korhonen P.K."/>
            <person name="Edoardo P."/>
            <person name="Giuseppe L.R."/>
            <person name="Gasser R.B."/>
        </authorList>
    </citation>
    <scope>NUCLEOTIDE SEQUENCE [LARGE SCALE GENOMIC DNA]</scope>
    <source>
        <strain evidence="3">ISS10</strain>
    </source>
</reference>
<dbReference type="EMBL" id="JYDW01000764">
    <property type="protein sequence ID" value="KRZ47468.1"/>
    <property type="molecule type" value="Genomic_DNA"/>
</dbReference>
<accession>A0A0V1KJW9</accession>
<organism evidence="3 4">
    <name type="scientific">Trichinella nativa</name>
    <dbReference type="NCBI Taxonomy" id="6335"/>
    <lineage>
        <taxon>Eukaryota</taxon>
        <taxon>Metazoa</taxon>
        <taxon>Ecdysozoa</taxon>
        <taxon>Nematoda</taxon>
        <taxon>Enoplea</taxon>
        <taxon>Dorylaimia</taxon>
        <taxon>Trichinellida</taxon>
        <taxon>Trichinellidae</taxon>
        <taxon>Trichinella</taxon>
    </lineage>
</organism>